<accession>A0A927MUI0</accession>
<dbReference type="EMBL" id="JADBEM010000001">
    <property type="protein sequence ID" value="MBE1607145.1"/>
    <property type="molecule type" value="Genomic_DNA"/>
</dbReference>
<dbReference type="AlphaFoldDB" id="A0A927MUI0"/>
<dbReference type="Pfam" id="PF00356">
    <property type="entry name" value="LacI"/>
    <property type="match status" value="1"/>
</dbReference>
<dbReference type="InterPro" id="IPR010982">
    <property type="entry name" value="Lambda_DNA-bd_dom_sf"/>
</dbReference>
<evidence type="ECO:0000256" key="1">
    <source>
        <dbReference type="ARBA" id="ARBA00023015"/>
    </source>
</evidence>
<dbReference type="InterPro" id="IPR000843">
    <property type="entry name" value="HTH_LacI"/>
</dbReference>
<keyword evidence="6" id="KW-1185">Reference proteome</keyword>
<evidence type="ECO:0000259" key="4">
    <source>
        <dbReference type="PROSITE" id="PS50932"/>
    </source>
</evidence>
<dbReference type="SUPFAM" id="SSF53822">
    <property type="entry name" value="Periplasmic binding protein-like I"/>
    <property type="match status" value="1"/>
</dbReference>
<evidence type="ECO:0000313" key="5">
    <source>
        <dbReference type="EMBL" id="MBE1607145.1"/>
    </source>
</evidence>
<comment type="caution">
    <text evidence="5">The sequence shown here is derived from an EMBL/GenBank/DDBJ whole genome shotgun (WGS) entry which is preliminary data.</text>
</comment>
<gene>
    <name evidence="5" type="ORF">HEB94_003993</name>
</gene>
<dbReference type="GO" id="GO:0000976">
    <property type="term" value="F:transcription cis-regulatory region binding"/>
    <property type="evidence" value="ECO:0007669"/>
    <property type="project" value="TreeGrafter"/>
</dbReference>
<keyword evidence="1" id="KW-0805">Transcription regulation</keyword>
<dbReference type="InterPro" id="IPR028082">
    <property type="entry name" value="Peripla_BP_I"/>
</dbReference>
<evidence type="ECO:0000313" key="6">
    <source>
        <dbReference type="Proteomes" id="UP000638648"/>
    </source>
</evidence>
<sequence>MTARDVAARAGVSVTTVSRVLNDKAVDLTPATCERVRVAARELGYQVHPAASALRRGRTGTLGLVVPDIGDQYFHRIARGVEDAIRPQGFGIVFCDTDRDASLEDEAVDMLLSKGVDGIVLCGGGLDDDRHLRSRRWHNTPVVTIGPHRLDFPAISADDVGAVAALVRHLHEGGRRRILCVAGQPTWLVTKQRLVGYHTAVEELGLDDDPKLVVHAGFTAEAGEHAVRQARERGIDFDAVVAFDDYAALGALHALQALGIAVPEDVAVAGCDDIDFARFARVPLTSVRFPTYEMGRAAARLLAPPPGEREEVVAAFGFELHVRESSAPAGRRG</sequence>
<feature type="domain" description="HTH lacI-type" evidence="4">
    <location>
        <begin position="1"/>
        <end position="56"/>
    </location>
</feature>
<keyword evidence="2" id="KW-0238">DNA-binding</keyword>
<dbReference type="PROSITE" id="PS50932">
    <property type="entry name" value="HTH_LACI_2"/>
    <property type="match status" value="1"/>
</dbReference>
<dbReference type="InterPro" id="IPR046335">
    <property type="entry name" value="LacI/GalR-like_sensor"/>
</dbReference>
<dbReference type="SMART" id="SM00354">
    <property type="entry name" value="HTH_LACI"/>
    <property type="match status" value="1"/>
</dbReference>
<keyword evidence="3" id="KW-0804">Transcription</keyword>
<dbReference type="PANTHER" id="PTHR30146:SF153">
    <property type="entry name" value="LACTOSE OPERON REPRESSOR"/>
    <property type="match status" value="1"/>
</dbReference>
<dbReference type="CDD" id="cd06267">
    <property type="entry name" value="PBP1_LacI_sugar_binding-like"/>
    <property type="match status" value="1"/>
</dbReference>
<dbReference type="Proteomes" id="UP000638648">
    <property type="component" value="Unassembled WGS sequence"/>
</dbReference>
<dbReference type="SUPFAM" id="SSF47413">
    <property type="entry name" value="lambda repressor-like DNA-binding domains"/>
    <property type="match status" value="1"/>
</dbReference>
<dbReference type="Gene3D" id="3.40.50.2300">
    <property type="match status" value="2"/>
</dbReference>
<name>A0A927MUI0_9ACTN</name>
<dbReference type="PANTHER" id="PTHR30146">
    <property type="entry name" value="LACI-RELATED TRANSCRIPTIONAL REPRESSOR"/>
    <property type="match status" value="1"/>
</dbReference>
<dbReference type="CDD" id="cd01392">
    <property type="entry name" value="HTH_LacI"/>
    <property type="match status" value="1"/>
</dbReference>
<dbReference type="RefSeq" id="WP_192751138.1">
    <property type="nucleotide sequence ID" value="NZ_BAABJL010000175.1"/>
</dbReference>
<reference evidence="5" key="1">
    <citation type="submission" date="2020-10" db="EMBL/GenBank/DDBJ databases">
        <title>Sequencing the genomes of 1000 actinobacteria strains.</title>
        <authorList>
            <person name="Klenk H.-P."/>
        </authorList>
    </citation>
    <scope>NUCLEOTIDE SEQUENCE</scope>
    <source>
        <strain evidence="5">DSM 45354</strain>
    </source>
</reference>
<organism evidence="5 6">
    <name type="scientific">Actinopolymorpha pittospori</name>
    <dbReference type="NCBI Taxonomy" id="648752"/>
    <lineage>
        <taxon>Bacteria</taxon>
        <taxon>Bacillati</taxon>
        <taxon>Actinomycetota</taxon>
        <taxon>Actinomycetes</taxon>
        <taxon>Propionibacteriales</taxon>
        <taxon>Actinopolymorphaceae</taxon>
        <taxon>Actinopolymorpha</taxon>
    </lineage>
</organism>
<dbReference type="Pfam" id="PF13377">
    <property type="entry name" value="Peripla_BP_3"/>
    <property type="match status" value="1"/>
</dbReference>
<evidence type="ECO:0000256" key="2">
    <source>
        <dbReference type="ARBA" id="ARBA00023125"/>
    </source>
</evidence>
<proteinExistence type="predicted"/>
<dbReference type="GO" id="GO:0003700">
    <property type="term" value="F:DNA-binding transcription factor activity"/>
    <property type="evidence" value="ECO:0007669"/>
    <property type="project" value="TreeGrafter"/>
</dbReference>
<dbReference type="PRINTS" id="PR00036">
    <property type="entry name" value="HTHLACI"/>
</dbReference>
<protein>
    <submittedName>
        <fullName evidence="5">LacI family transcriptional regulator</fullName>
    </submittedName>
</protein>
<evidence type="ECO:0000256" key="3">
    <source>
        <dbReference type="ARBA" id="ARBA00023163"/>
    </source>
</evidence>
<dbReference type="Gene3D" id="1.10.260.40">
    <property type="entry name" value="lambda repressor-like DNA-binding domains"/>
    <property type="match status" value="1"/>
</dbReference>